<keyword evidence="6" id="KW-0677">Repeat</keyword>
<feature type="domain" description="CHCH" evidence="10">
    <location>
        <begin position="74"/>
        <end position="106"/>
    </location>
</feature>
<comment type="caution">
    <text evidence="12">The sequence shown here is derived from an EMBL/GenBank/DDBJ whole genome shotgun (WGS) entry which is preliminary data.</text>
</comment>
<keyword evidence="8" id="KW-0496">Mitochondrion</keyword>
<dbReference type="GO" id="GO:0006120">
    <property type="term" value="P:mitochondrial electron transport, NADH to ubiquinone"/>
    <property type="evidence" value="ECO:0007669"/>
    <property type="project" value="InterPro"/>
</dbReference>
<evidence type="ECO:0000313" key="11">
    <source>
        <dbReference type="EMBL" id="KAI5075248.1"/>
    </source>
</evidence>
<evidence type="ECO:0000256" key="5">
    <source>
        <dbReference type="ARBA" id="ARBA00022660"/>
    </source>
</evidence>
<dbReference type="Proteomes" id="UP000886520">
    <property type="component" value="Chromosome 9"/>
</dbReference>
<evidence type="ECO:0000256" key="8">
    <source>
        <dbReference type="ARBA" id="ARBA00023128"/>
    </source>
</evidence>
<comment type="subcellular location">
    <subcellularLocation>
        <location evidence="2">Mitochondrion</location>
    </subcellularLocation>
</comment>
<evidence type="ECO:0000256" key="4">
    <source>
        <dbReference type="ARBA" id="ARBA00022448"/>
    </source>
</evidence>
<evidence type="ECO:0000256" key="2">
    <source>
        <dbReference type="ARBA" id="ARBA00004173"/>
    </source>
</evidence>
<dbReference type="GO" id="GO:0005739">
    <property type="term" value="C:mitochondrion"/>
    <property type="evidence" value="ECO:0007669"/>
    <property type="project" value="UniProtKB-SubCell"/>
</dbReference>
<evidence type="ECO:0000313" key="13">
    <source>
        <dbReference type="Proteomes" id="UP000886520"/>
    </source>
</evidence>
<keyword evidence="13" id="KW-1185">Reference proteome</keyword>
<dbReference type="PANTHER" id="PTHR13344">
    <property type="entry name" value="NADH-UBIQUINONE OXIDOREDUCTASE"/>
    <property type="match status" value="1"/>
</dbReference>
<dbReference type="OrthoDB" id="276296at2759"/>
<keyword evidence="7" id="KW-0249">Electron transport</keyword>
<evidence type="ECO:0000313" key="12">
    <source>
        <dbReference type="EMBL" id="KAI5075811.1"/>
    </source>
</evidence>
<accession>A0A9D4UXF8</accession>
<keyword evidence="9" id="KW-1015">Disulfide bond</keyword>
<proteinExistence type="inferred from homology"/>
<organism evidence="12 13">
    <name type="scientific">Adiantum capillus-veneris</name>
    <name type="common">Maidenhair fern</name>
    <dbReference type="NCBI Taxonomy" id="13818"/>
    <lineage>
        <taxon>Eukaryota</taxon>
        <taxon>Viridiplantae</taxon>
        <taxon>Streptophyta</taxon>
        <taxon>Embryophyta</taxon>
        <taxon>Tracheophyta</taxon>
        <taxon>Polypodiopsida</taxon>
        <taxon>Polypodiidae</taxon>
        <taxon>Polypodiales</taxon>
        <taxon>Pteridineae</taxon>
        <taxon>Pteridaceae</taxon>
        <taxon>Vittarioideae</taxon>
        <taxon>Adiantum</taxon>
    </lineage>
</organism>
<dbReference type="PROSITE" id="PS51808">
    <property type="entry name" value="CHCH"/>
    <property type="match status" value="1"/>
</dbReference>
<dbReference type="Pfam" id="PF06747">
    <property type="entry name" value="CHCH"/>
    <property type="match status" value="1"/>
</dbReference>
<keyword evidence="4" id="KW-0813">Transport</keyword>
<dbReference type="InterPro" id="IPR016680">
    <property type="entry name" value="NDUFA8"/>
</dbReference>
<evidence type="ECO:0000256" key="1">
    <source>
        <dbReference type="ARBA" id="ARBA00003195"/>
    </source>
</evidence>
<sequence>MASEEGAAVAPYVPVTTSAVLMSASKHLSHYCREENRAFVICKRADSDPEKCIHRGLEVTRCTLSLLKRLHEKCPKEMDAFAKCMDYYGNEFKLCRKQQQEFESACPLKV</sequence>
<evidence type="ECO:0000256" key="6">
    <source>
        <dbReference type="ARBA" id="ARBA00022737"/>
    </source>
</evidence>
<name>A0A9D4UXF8_ADICA</name>
<dbReference type="InterPro" id="IPR010625">
    <property type="entry name" value="CHCH"/>
</dbReference>
<gene>
    <name evidence="11" type="ORF">GOP47_0009324</name>
    <name evidence="12" type="ORF">GOP47_0009887</name>
</gene>
<comment type="similarity">
    <text evidence="3">Belongs to the complex I NDUFA8 subunit family.</text>
</comment>
<dbReference type="PANTHER" id="PTHR13344:SF0">
    <property type="entry name" value="NADH DEHYDROGENASE [UBIQUINONE] 1 ALPHA SUBCOMPLEX SUBUNIT 8"/>
    <property type="match status" value="1"/>
</dbReference>
<reference evidence="12" key="1">
    <citation type="submission" date="2021-01" db="EMBL/GenBank/DDBJ databases">
        <title>Adiantum capillus-veneris genome.</title>
        <authorList>
            <person name="Fang Y."/>
            <person name="Liao Q."/>
        </authorList>
    </citation>
    <scope>NUCLEOTIDE SEQUENCE</scope>
    <source>
        <strain evidence="12">H3</strain>
        <tissue evidence="12">Leaf</tissue>
    </source>
</reference>
<evidence type="ECO:0000256" key="3">
    <source>
        <dbReference type="ARBA" id="ARBA00010705"/>
    </source>
</evidence>
<protein>
    <recommendedName>
        <fullName evidence="10">CHCH domain-containing protein</fullName>
    </recommendedName>
</protein>
<dbReference type="AlphaFoldDB" id="A0A9D4UXF8"/>
<dbReference type="EMBL" id="JABFUD020000009">
    <property type="protein sequence ID" value="KAI5075811.1"/>
    <property type="molecule type" value="Genomic_DNA"/>
</dbReference>
<evidence type="ECO:0000259" key="10">
    <source>
        <dbReference type="Pfam" id="PF06747"/>
    </source>
</evidence>
<comment type="function">
    <text evidence="1">Accessory subunit of the mitochondrial membrane respiratory chain NADH dehydrogenase (Complex I), that is believed not to be involved in catalysis. Complex I functions in the transfer of electrons from NADH to the respiratory chain. The immediate electron acceptor for the enzyme is believed to be ubiquinone.</text>
</comment>
<dbReference type="EMBL" id="JABFUD020000009">
    <property type="protein sequence ID" value="KAI5075248.1"/>
    <property type="molecule type" value="Genomic_DNA"/>
</dbReference>
<evidence type="ECO:0000256" key="9">
    <source>
        <dbReference type="ARBA" id="ARBA00023157"/>
    </source>
</evidence>
<evidence type="ECO:0000256" key="7">
    <source>
        <dbReference type="ARBA" id="ARBA00022982"/>
    </source>
</evidence>
<keyword evidence="5" id="KW-0679">Respiratory chain</keyword>